<keyword evidence="3" id="KW-1185">Reference proteome</keyword>
<accession>A0A151NK22</accession>
<evidence type="ECO:0000256" key="1">
    <source>
        <dbReference type="ARBA" id="ARBA00023002"/>
    </source>
</evidence>
<dbReference type="GO" id="GO:0047837">
    <property type="term" value="F:D-xylose 1-dehydrogenase (NADP+) activity"/>
    <property type="evidence" value="ECO:0007669"/>
    <property type="project" value="TreeGrafter"/>
</dbReference>
<dbReference type="STRING" id="8496.A0A151NK22"/>
<dbReference type="PANTHER" id="PTHR22604:SF105">
    <property type="entry name" value="TRANS-1,2-DIHYDROBENZENE-1,2-DIOL DEHYDROGENASE"/>
    <property type="match status" value="1"/>
</dbReference>
<gene>
    <name evidence="2" type="ORF">Y1Q_0008427</name>
</gene>
<comment type="caution">
    <text evidence="2">The sequence shown here is derived from an EMBL/GenBank/DDBJ whole genome shotgun (WGS) entry which is preliminary data.</text>
</comment>
<dbReference type="InterPro" id="IPR050984">
    <property type="entry name" value="Gfo/Idh/MocA_domain"/>
</dbReference>
<dbReference type="Gene3D" id="3.30.360.10">
    <property type="entry name" value="Dihydrodipicolinate Reductase, domain 2"/>
    <property type="match status" value="1"/>
</dbReference>
<dbReference type="AlphaFoldDB" id="A0A151NK22"/>
<dbReference type="GO" id="GO:0042843">
    <property type="term" value="P:D-xylose catabolic process"/>
    <property type="evidence" value="ECO:0007669"/>
    <property type="project" value="TreeGrafter"/>
</dbReference>
<organism evidence="2 3">
    <name type="scientific">Alligator mississippiensis</name>
    <name type="common">American alligator</name>
    <dbReference type="NCBI Taxonomy" id="8496"/>
    <lineage>
        <taxon>Eukaryota</taxon>
        <taxon>Metazoa</taxon>
        <taxon>Chordata</taxon>
        <taxon>Craniata</taxon>
        <taxon>Vertebrata</taxon>
        <taxon>Euteleostomi</taxon>
        <taxon>Archelosauria</taxon>
        <taxon>Archosauria</taxon>
        <taxon>Crocodylia</taxon>
        <taxon>Alligatoridae</taxon>
        <taxon>Alligatorinae</taxon>
        <taxon>Alligator</taxon>
    </lineage>
</organism>
<keyword evidence="1" id="KW-0560">Oxidoreductase</keyword>
<dbReference type="SUPFAM" id="SSF55347">
    <property type="entry name" value="Glyceraldehyde-3-phosphate dehydrogenase-like, C-terminal domain"/>
    <property type="match status" value="1"/>
</dbReference>
<dbReference type="EMBL" id="AKHW03002822">
    <property type="protein sequence ID" value="KYO37151.1"/>
    <property type="molecule type" value="Genomic_DNA"/>
</dbReference>
<sequence>MNATEVWELAQEAWKSGVLLMEVLWTCFFPASQQILSLLSLDGIREEKLLREEFEAPITGVPRIVEKELGGSTVLDIGCYVIHFACMVFRGEKPKSITASGFLCPTGLKSPILPLAESELAASIMN</sequence>
<reference evidence="2 3" key="1">
    <citation type="journal article" date="2012" name="Genome Biol.">
        <title>Sequencing three crocodilian genomes to illuminate the evolution of archosaurs and amniotes.</title>
        <authorList>
            <person name="St John J.A."/>
            <person name="Braun E.L."/>
            <person name="Isberg S.R."/>
            <person name="Miles L.G."/>
            <person name="Chong A.Y."/>
            <person name="Gongora J."/>
            <person name="Dalzell P."/>
            <person name="Moran C."/>
            <person name="Bed'hom B."/>
            <person name="Abzhanov A."/>
            <person name="Burgess S.C."/>
            <person name="Cooksey A.M."/>
            <person name="Castoe T.A."/>
            <person name="Crawford N.G."/>
            <person name="Densmore L.D."/>
            <person name="Drew J.C."/>
            <person name="Edwards S.V."/>
            <person name="Faircloth B.C."/>
            <person name="Fujita M.K."/>
            <person name="Greenwold M.J."/>
            <person name="Hoffmann F.G."/>
            <person name="Howard J.M."/>
            <person name="Iguchi T."/>
            <person name="Janes D.E."/>
            <person name="Khan S.Y."/>
            <person name="Kohno S."/>
            <person name="de Koning A.J."/>
            <person name="Lance S.L."/>
            <person name="McCarthy F.M."/>
            <person name="McCormack J.E."/>
            <person name="Merchant M.E."/>
            <person name="Peterson D.G."/>
            <person name="Pollock D.D."/>
            <person name="Pourmand N."/>
            <person name="Raney B.J."/>
            <person name="Roessler K.A."/>
            <person name="Sanford J.R."/>
            <person name="Sawyer R.H."/>
            <person name="Schmidt C.J."/>
            <person name="Triplett E.W."/>
            <person name="Tuberville T.D."/>
            <person name="Venegas-Anaya M."/>
            <person name="Howard J.T."/>
            <person name="Jarvis E.D."/>
            <person name="Guillette L.J.Jr."/>
            <person name="Glenn T.C."/>
            <person name="Green R.E."/>
            <person name="Ray D.A."/>
        </authorList>
    </citation>
    <scope>NUCLEOTIDE SEQUENCE [LARGE SCALE GENOMIC DNA]</scope>
    <source>
        <strain evidence="2">KSC_2009_1</strain>
    </source>
</reference>
<proteinExistence type="predicted"/>
<name>A0A151NK22_ALLMI</name>
<evidence type="ECO:0000313" key="3">
    <source>
        <dbReference type="Proteomes" id="UP000050525"/>
    </source>
</evidence>
<dbReference type="PANTHER" id="PTHR22604">
    <property type="entry name" value="OXIDOREDUCTASES"/>
    <property type="match status" value="1"/>
</dbReference>
<protein>
    <submittedName>
        <fullName evidence="2">Uncharacterized protein</fullName>
    </submittedName>
</protein>
<evidence type="ECO:0000313" key="2">
    <source>
        <dbReference type="EMBL" id="KYO37151.1"/>
    </source>
</evidence>
<dbReference type="Proteomes" id="UP000050525">
    <property type="component" value="Unassembled WGS sequence"/>
</dbReference>